<keyword evidence="3" id="KW-1185">Reference proteome</keyword>
<dbReference type="PANTHER" id="PTHR22803">
    <property type="entry name" value="MANNOSE, PHOSPHOLIPASE, LECTIN RECEPTOR RELATED"/>
    <property type="match status" value="1"/>
</dbReference>
<organism evidence="3 4">
    <name type="scientific">Drosophila albomicans</name>
    <name type="common">Fruit fly</name>
    <dbReference type="NCBI Taxonomy" id="7291"/>
    <lineage>
        <taxon>Eukaryota</taxon>
        <taxon>Metazoa</taxon>
        <taxon>Ecdysozoa</taxon>
        <taxon>Arthropoda</taxon>
        <taxon>Hexapoda</taxon>
        <taxon>Insecta</taxon>
        <taxon>Pterygota</taxon>
        <taxon>Neoptera</taxon>
        <taxon>Endopterygota</taxon>
        <taxon>Diptera</taxon>
        <taxon>Brachycera</taxon>
        <taxon>Muscomorpha</taxon>
        <taxon>Ephydroidea</taxon>
        <taxon>Drosophilidae</taxon>
        <taxon>Drosophila</taxon>
    </lineage>
</organism>
<feature type="domain" description="C-type lectin" evidence="2">
    <location>
        <begin position="91"/>
        <end position="209"/>
    </location>
</feature>
<dbReference type="CDD" id="cd00037">
    <property type="entry name" value="CLECT"/>
    <property type="match status" value="1"/>
</dbReference>
<feature type="chain" id="PRO_5027981696" evidence="1">
    <location>
        <begin position="21"/>
        <end position="213"/>
    </location>
</feature>
<dbReference type="Pfam" id="PF00059">
    <property type="entry name" value="Lectin_C"/>
    <property type="match status" value="1"/>
</dbReference>
<dbReference type="OrthoDB" id="6430060at2759"/>
<evidence type="ECO:0000313" key="4">
    <source>
        <dbReference type="RefSeq" id="XP_034098511.1"/>
    </source>
</evidence>
<dbReference type="Gene3D" id="3.10.100.10">
    <property type="entry name" value="Mannose-Binding Protein A, subunit A"/>
    <property type="match status" value="1"/>
</dbReference>
<dbReference type="Proteomes" id="UP000515160">
    <property type="component" value="Chromosome 2L"/>
</dbReference>
<keyword evidence="1" id="KW-0732">Signal</keyword>
<feature type="signal peptide" evidence="1">
    <location>
        <begin position="1"/>
        <end position="20"/>
    </location>
</feature>
<dbReference type="PROSITE" id="PS50041">
    <property type="entry name" value="C_TYPE_LECTIN_2"/>
    <property type="match status" value="1"/>
</dbReference>
<evidence type="ECO:0000313" key="3">
    <source>
        <dbReference type="Proteomes" id="UP000515160"/>
    </source>
</evidence>
<sequence length="213" mass="24764">MKIVLFSILIAVLAVQKCQANCQELRELESTCGRYCFKSLHPILEHTRILQSRISYLEAIEDSKTQEKLENIERLLHKTIDPIQALPFERIGSKYYYIEHDDEVNWFKAAHKCAELGGHLAHLQNEHDLEVLSGKLKHKYYWIDINDLANESEYISLTSGLKAPFLKWFSPGEPNDANSNEDCVQLREVDNIYTMNDISCYDKCHFICEKNKP</sequence>
<dbReference type="InterPro" id="IPR001304">
    <property type="entry name" value="C-type_lectin-like"/>
</dbReference>
<dbReference type="GeneID" id="117564020"/>
<dbReference type="InterPro" id="IPR050111">
    <property type="entry name" value="C-type_lectin/snaclec_domain"/>
</dbReference>
<dbReference type="SUPFAM" id="SSF56436">
    <property type="entry name" value="C-type lectin-like"/>
    <property type="match status" value="1"/>
</dbReference>
<dbReference type="InterPro" id="IPR016186">
    <property type="entry name" value="C-type_lectin-like/link_sf"/>
</dbReference>
<proteinExistence type="predicted"/>
<name>A0A6P8W4F5_DROAB</name>
<gene>
    <name evidence="4" type="primary">LOC117564020</name>
</gene>
<protein>
    <submittedName>
        <fullName evidence="4">C-type lectin 37Db-like</fullName>
    </submittedName>
</protein>
<dbReference type="SMART" id="SM00034">
    <property type="entry name" value="CLECT"/>
    <property type="match status" value="1"/>
</dbReference>
<dbReference type="RefSeq" id="XP_034098511.1">
    <property type="nucleotide sequence ID" value="XM_034242620.2"/>
</dbReference>
<evidence type="ECO:0000256" key="1">
    <source>
        <dbReference type="SAM" id="SignalP"/>
    </source>
</evidence>
<dbReference type="InterPro" id="IPR016187">
    <property type="entry name" value="CTDL_fold"/>
</dbReference>
<dbReference type="AlphaFoldDB" id="A0A6P8W4F5"/>
<reference evidence="4" key="1">
    <citation type="submission" date="2025-08" db="UniProtKB">
        <authorList>
            <consortium name="RefSeq"/>
        </authorList>
    </citation>
    <scope>IDENTIFICATION</scope>
    <source>
        <strain evidence="4">15112-1751.03</strain>
        <tissue evidence="4">Whole Adult</tissue>
    </source>
</reference>
<accession>A0A6P8W4F5</accession>
<evidence type="ECO:0000259" key="2">
    <source>
        <dbReference type="PROSITE" id="PS50041"/>
    </source>
</evidence>